<feature type="transmembrane region" description="Helical" evidence="1">
    <location>
        <begin position="139"/>
        <end position="164"/>
    </location>
</feature>
<evidence type="ECO:0000313" key="3">
    <source>
        <dbReference type="Proteomes" id="UP001174934"/>
    </source>
</evidence>
<dbReference type="Proteomes" id="UP001174934">
    <property type="component" value="Unassembled WGS sequence"/>
</dbReference>
<comment type="caution">
    <text evidence="2">The sequence shown here is derived from an EMBL/GenBank/DDBJ whole genome shotgun (WGS) entry which is preliminary data.</text>
</comment>
<reference evidence="2" key="1">
    <citation type="submission" date="2023-06" db="EMBL/GenBank/DDBJ databases">
        <title>Genome-scale phylogeny and comparative genomics of the fungal order Sordariales.</title>
        <authorList>
            <consortium name="Lawrence Berkeley National Laboratory"/>
            <person name="Hensen N."/>
            <person name="Bonometti L."/>
            <person name="Westerberg I."/>
            <person name="Brannstrom I.O."/>
            <person name="Guillou S."/>
            <person name="Cros-Aarteil S."/>
            <person name="Calhoun S."/>
            <person name="Haridas S."/>
            <person name="Kuo A."/>
            <person name="Mondo S."/>
            <person name="Pangilinan J."/>
            <person name="Riley R."/>
            <person name="LaButti K."/>
            <person name="Andreopoulos B."/>
            <person name="Lipzen A."/>
            <person name="Chen C."/>
            <person name="Yanf M."/>
            <person name="Daum C."/>
            <person name="Ng V."/>
            <person name="Clum A."/>
            <person name="Steindorff A."/>
            <person name="Ohm R."/>
            <person name="Martin F."/>
            <person name="Silar P."/>
            <person name="Natvig D."/>
            <person name="Lalanne C."/>
            <person name="Gautier V."/>
            <person name="Ament-velasquez S.L."/>
            <person name="Kruys A."/>
            <person name="Hutchinson M.I."/>
            <person name="Powell A.J."/>
            <person name="Barry K."/>
            <person name="Miller A.N."/>
            <person name="Grigoriev I.V."/>
            <person name="Debuchy R."/>
            <person name="Gladieux P."/>
            <person name="Thoren M.H."/>
            <person name="Johannesson H."/>
        </authorList>
    </citation>
    <scope>NUCLEOTIDE SEQUENCE</scope>
    <source>
        <strain evidence="2">SMH3391-2</strain>
    </source>
</reference>
<dbReference type="EMBL" id="JAULSR010000009">
    <property type="protein sequence ID" value="KAK0612480.1"/>
    <property type="molecule type" value="Genomic_DNA"/>
</dbReference>
<accession>A0AA39U763</accession>
<keyword evidence="1" id="KW-0472">Membrane</keyword>
<sequence length="185" mass="20579">MATVLSPQLVEPVREDTNNRGEFFYPLLPVPKDFNNDQALPAKPQVQAPPQAAPQQHVCGICRRRLDDQHAPIPWRQALALFMVYLVSLLCFVWLGARYRHVPESSAIPAGDCSLDLVGHSVPVVCSAAMRWSFFASKLLTSVLLFFVGVPLLVMVSFVVCYAIQRLLGFHKGPVGVGWVWGWLP</sequence>
<feature type="transmembrane region" description="Helical" evidence="1">
    <location>
        <begin position="78"/>
        <end position="97"/>
    </location>
</feature>
<keyword evidence="3" id="KW-1185">Reference proteome</keyword>
<evidence type="ECO:0000313" key="2">
    <source>
        <dbReference type="EMBL" id="KAK0612480.1"/>
    </source>
</evidence>
<name>A0AA39U763_9PEZI</name>
<organism evidence="2 3">
    <name type="scientific">Bombardia bombarda</name>
    <dbReference type="NCBI Taxonomy" id="252184"/>
    <lineage>
        <taxon>Eukaryota</taxon>
        <taxon>Fungi</taxon>
        <taxon>Dikarya</taxon>
        <taxon>Ascomycota</taxon>
        <taxon>Pezizomycotina</taxon>
        <taxon>Sordariomycetes</taxon>
        <taxon>Sordariomycetidae</taxon>
        <taxon>Sordariales</taxon>
        <taxon>Lasiosphaeriaceae</taxon>
        <taxon>Bombardia</taxon>
    </lineage>
</organism>
<keyword evidence="1" id="KW-0812">Transmembrane</keyword>
<keyword evidence="1" id="KW-1133">Transmembrane helix</keyword>
<evidence type="ECO:0000256" key="1">
    <source>
        <dbReference type="SAM" id="Phobius"/>
    </source>
</evidence>
<gene>
    <name evidence="2" type="ORF">B0T17DRAFT_407944</name>
</gene>
<proteinExistence type="predicted"/>
<dbReference type="AlphaFoldDB" id="A0AA39U763"/>
<protein>
    <submittedName>
        <fullName evidence="2">Uncharacterized protein</fullName>
    </submittedName>
</protein>